<comment type="subcellular location">
    <subcellularLocation>
        <location evidence="1">Membrane</location>
        <topology evidence="1">Multi-pass membrane protein</topology>
    </subcellularLocation>
</comment>
<organism evidence="8 9">
    <name type="scientific">Nitrococcus mobilis Nb-231</name>
    <dbReference type="NCBI Taxonomy" id="314278"/>
    <lineage>
        <taxon>Bacteria</taxon>
        <taxon>Pseudomonadati</taxon>
        <taxon>Pseudomonadota</taxon>
        <taxon>Gammaproteobacteria</taxon>
        <taxon>Chromatiales</taxon>
        <taxon>Ectothiorhodospiraceae</taxon>
        <taxon>Nitrococcus</taxon>
    </lineage>
</organism>
<gene>
    <name evidence="8" type="ORF">NB231_06740</name>
</gene>
<accession>A4BV82</accession>
<evidence type="ECO:0000313" key="8">
    <source>
        <dbReference type="EMBL" id="EAR20349.1"/>
    </source>
</evidence>
<keyword evidence="9" id="KW-1185">Reference proteome</keyword>
<sequence length="256" mass="26166">MRLWRWLAPNYSAGLLLFAATFMLGRRLFGVSNAVGALQGLGATFSNVGFVGLPLVISAYGGEAALPAMLIVIGDGVLMLGLATAIIEADQGTGRGGPALLLLRAVGYGLLRNPIIVASLLGLALHLSAVTLPASLFAYAGLLADSAGPCALFALGATLASQPIREGAIETGFLSLMKLVVHPLLVGGAALFVFHLPPLWAAVAITQAALPTGANVYVLAQRYQLHAGPISTAVLVSTTLAVSTVSAVLSWLYPVG</sequence>
<dbReference type="EMBL" id="AAOF01000024">
    <property type="protein sequence ID" value="EAR20349.1"/>
    <property type="molecule type" value="Genomic_DNA"/>
</dbReference>
<feature type="transmembrane region" description="Helical" evidence="7">
    <location>
        <begin position="136"/>
        <end position="160"/>
    </location>
</feature>
<evidence type="ECO:0000256" key="1">
    <source>
        <dbReference type="ARBA" id="ARBA00004141"/>
    </source>
</evidence>
<dbReference type="OrthoDB" id="9810457at2"/>
<feature type="transmembrane region" description="Helical" evidence="7">
    <location>
        <begin position="99"/>
        <end position="124"/>
    </location>
</feature>
<keyword evidence="2" id="KW-0813">Transport</keyword>
<dbReference type="Pfam" id="PF03547">
    <property type="entry name" value="Mem_trans"/>
    <property type="match status" value="1"/>
</dbReference>
<dbReference type="eggNOG" id="COG0679">
    <property type="taxonomic scope" value="Bacteria"/>
</dbReference>
<evidence type="ECO:0000256" key="3">
    <source>
        <dbReference type="ARBA" id="ARBA00022475"/>
    </source>
</evidence>
<evidence type="ECO:0000256" key="4">
    <source>
        <dbReference type="ARBA" id="ARBA00022692"/>
    </source>
</evidence>
<keyword evidence="4 7" id="KW-0812">Transmembrane</keyword>
<evidence type="ECO:0000256" key="6">
    <source>
        <dbReference type="ARBA" id="ARBA00023136"/>
    </source>
</evidence>
<dbReference type="Proteomes" id="UP000003374">
    <property type="component" value="Unassembled WGS sequence"/>
</dbReference>
<proteinExistence type="predicted"/>
<keyword evidence="5 7" id="KW-1133">Transmembrane helix</keyword>
<dbReference type="PANTHER" id="PTHR36838">
    <property type="entry name" value="AUXIN EFFLUX CARRIER FAMILY PROTEIN"/>
    <property type="match status" value="1"/>
</dbReference>
<dbReference type="GO" id="GO:0016020">
    <property type="term" value="C:membrane"/>
    <property type="evidence" value="ECO:0007669"/>
    <property type="project" value="UniProtKB-SubCell"/>
</dbReference>
<feature type="transmembrane region" description="Helical" evidence="7">
    <location>
        <begin position="172"/>
        <end position="193"/>
    </location>
</feature>
<reference evidence="8 9" key="1">
    <citation type="submission" date="2006-02" db="EMBL/GenBank/DDBJ databases">
        <authorList>
            <person name="Waterbury J."/>
            <person name="Ferriera S."/>
            <person name="Johnson J."/>
            <person name="Kravitz S."/>
            <person name="Halpern A."/>
            <person name="Remington K."/>
            <person name="Beeson K."/>
            <person name="Tran B."/>
            <person name="Rogers Y.-H."/>
            <person name="Friedman R."/>
            <person name="Venter J.C."/>
        </authorList>
    </citation>
    <scope>NUCLEOTIDE SEQUENCE [LARGE SCALE GENOMIC DNA]</scope>
    <source>
        <strain evidence="8 9">Nb-231</strain>
    </source>
</reference>
<keyword evidence="6 7" id="KW-0472">Membrane</keyword>
<dbReference type="GO" id="GO:0055085">
    <property type="term" value="P:transmembrane transport"/>
    <property type="evidence" value="ECO:0007669"/>
    <property type="project" value="InterPro"/>
</dbReference>
<dbReference type="HOGENOM" id="CLU_056175_2_1_6"/>
<comment type="caution">
    <text evidence="8">The sequence shown here is derived from an EMBL/GenBank/DDBJ whole genome shotgun (WGS) entry which is preliminary data.</text>
</comment>
<evidence type="ECO:0000256" key="2">
    <source>
        <dbReference type="ARBA" id="ARBA00022448"/>
    </source>
</evidence>
<feature type="transmembrane region" description="Helical" evidence="7">
    <location>
        <begin position="66"/>
        <end position="87"/>
    </location>
</feature>
<evidence type="ECO:0008006" key="10">
    <source>
        <dbReference type="Google" id="ProtNLM"/>
    </source>
</evidence>
<protein>
    <recommendedName>
        <fullName evidence="10">Auxin Efflux Carrier</fullName>
    </recommendedName>
</protein>
<evidence type="ECO:0000313" key="9">
    <source>
        <dbReference type="Proteomes" id="UP000003374"/>
    </source>
</evidence>
<dbReference type="STRING" id="314278.NB231_06740"/>
<dbReference type="AlphaFoldDB" id="A4BV82"/>
<keyword evidence="3" id="KW-1003">Cell membrane</keyword>
<feature type="transmembrane region" description="Helical" evidence="7">
    <location>
        <begin position="199"/>
        <end position="220"/>
    </location>
</feature>
<evidence type="ECO:0000256" key="5">
    <source>
        <dbReference type="ARBA" id="ARBA00022989"/>
    </source>
</evidence>
<dbReference type="InterPro" id="IPR004776">
    <property type="entry name" value="Mem_transp_PIN-like"/>
</dbReference>
<feature type="transmembrane region" description="Helical" evidence="7">
    <location>
        <begin position="232"/>
        <end position="253"/>
    </location>
</feature>
<name>A4BV82_9GAMM</name>
<dbReference type="PANTHER" id="PTHR36838:SF3">
    <property type="entry name" value="TRANSPORTER AUXIN EFFLUX CARRIER EC FAMILY"/>
    <property type="match status" value="1"/>
</dbReference>
<evidence type="ECO:0000256" key="7">
    <source>
        <dbReference type="SAM" id="Phobius"/>
    </source>
</evidence>